<dbReference type="Proteomes" id="UP000253426">
    <property type="component" value="Unassembled WGS sequence"/>
</dbReference>
<evidence type="ECO:0000256" key="2">
    <source>
        <dbReference type="ARBA" id="ARBA00022840"/>
    </source>
</evidence>
<dbReference type="InterPro" id="IPR027417">
    <property type="entry name" value="P-loop_NTPase"/>
</dbReference>
<dbReference type="Gene3D" id="3.40.50.300">
    <property type="entry name" value="P-loop containing nucleotide triphosphate hydrolases"/>
    <property type="match status" value="1"/>
</dbReference>
<evidence type="ECO:0000256" key="1">
    <source>
        <dbReference type="ARBA" id="ARBA00022741"/>
    </source>
</evidence>
<dbReference type="Pfam" id="PF06414">
    <property type="entry name" value="Zeta_toxin"/>
    <property type="match status" value="1"/>
</dbReference>
<keyword evidence="5" id="KW-1185">Reference proteome</keyword>
<proteinExistence type="predicted"/>
<name>A0A366H4T2_9BACT</name>
<dbReference type="AlphaFoldDB" id="A0A366H4T2"/>
<comment type="caution">
    <text evidence="4">The sequence shown here is derived from an EMBL/GenBank/DDBJ whole genome shotgun (WGS) entry which is preliminary data.</text>
</comment>
<dbReference type="GO" id="GO:0005524">
    <property type="term" value="F:ATP binding"/>
    <property type="evidence" value="ECO:0007669"/>
    <property type="project" value="UniProtKB-KW"/>
</dbReference>
<keyword evidence="2" id="KW-0067">ATP-binding</keyword>
<dbReference type="GO" id="GO:0016301">
    <property type="term" value="F:kinase activity"/>
    <property type="evidence" value="ECO:0007669"/>
    <property type="project" value="InterPro"/>
</dbReference>
<dbReference type="InterPro" id="IPR010488">
    <property type="entry name" value="Zeta_toxin_domain"/>
</dbReference>
<reference evidence="4 5" key="1">
    <citation type="submission" date="2018-06" db="EMBL/GenBank/DDBJ databases">
        <title>Genomic Encyclopedia of Type Strains, Phase IV (KMG-IV): sequencing the most valuable type-strain genomes for metagenomic binning, comparative biology and taxonomic classification.</title>
        <authorList>
            <person name="Goeker M."/>
        </authorList>
    </citation>
    <scope>NUCLEOTIDE SEQUENCE [LARGE SCALE GENOMIC DNA]</scope>
    <source>
        <strain evidence="4 5">DSM 25532</strain>
    </source>
</reference>
<gene>
    <name evidence="4" type="ORF">DES53_115154</name>
</gene>
<organism evidence="4 5">
    <name type="scientific">Roseimicrobium gellanilyticum</name>
    <dbReference type="NCBI Taxonomy" id="748857"/>
    <lineage>
        <taxon>Bacteria</taxon>
        <taxon>Pseudomonadati</taxon>
        <taxon>Verrucomicrobiota</taxon>
        <taxon>Verrucomicrobiia</taxon>
        <taxon>Verrucomicrobiales</taxon>
        <taxon>Verrucomicrobiaceae</taxon>
        <taxon>Roseimicrobium</taxon>
    </lineage>
</organism>
<sequence>MKTGLATRKQVQQRGQAGDTLVTDADFGATSLDTVSDSISGTNAAQERVVEDGEYDTTLHMAEVTAPEAADAEVAGQILGMSRTAFKEGVARTTIRLYEGATPLTLIEEKLEGDASVMMREPRKRTWLLDTLRDVERRTGMKLFRTAEDAQITDGDIKEAWSHLGQYYFVGRAKHGDAATLARWKEKGFREMFADIMGSKAGPTMQAYETFFRSVWRRGAELEEMRRAGTLDGDLEGTLKRALGMDGGQVSAMNTTDENDASDSLSQFPMEAPMTDIMNGAIQGREVFHVEEEAADLGAEFSDNWGEISFSLGPQELGAPSPMRDASGKINVEGWRSTKLKGALAAHDSRFKDLIDDREHADAIYRQIPETKGGKVLGTDLSRMIDENYRTSREWRIDYGRATVHAAAIDAADRLFRELASPNGRTKILFTAGGVGAGKSTVVDDAMIADYDLVFDGTLRNTAEAIQSIEYAIDHGWTVDIQYVQRPIGLALKGVVNRADELGRWGPITDVPQAHLDAQKSIVTIAKHFANEPRVTIEYWYNDDEIKGVMPKVINLGRIQGGGDLSLTAGDFIGSSRKAVVETFREAVRNRGKAGEPGDFSEGSAVRFDPVVLERLARPDLELQAIFWQEVLSGNNQELKGLNQQQRNNWAIQEAKQILRLPDGTPGKAVMSRLDNDTRKRWKQWLQEPQSRDQTGKSP</sequence>
<evidence type="ECO:0000313" key="4">
    <source>
        <dbReference type="EMBL" id="RBP37013.1"/>
    </source>
</evidence>
<dbReference type="EMBL" id="QNRR01000015">
    <property type="protein sequence ID" value="RBP37013.1"/>
    <property type="molecule type" value="Genomic_DNA"/>
</dbReference>
<evidence type="ECO:0000313" key="5">
    <source>
        <dbReference type="Proteomes" id="UP000253426"/>
    </source>
</evidence>
<protein>
    <submittedName>
        <fullName evidence="4">Zeta toxin</fullName>
    </submittedName>
</protein>
<accession>A0A366H4T2</accession>
<evidence type="ECO:0000259" key="3">
    <source>
        <dbReference type="Pfam" id="PF06414"/>
    </source>
</evidence>
<keyword evidence="1" id="KW-0547">Nucleotide-binding</keyword>
<feature type="domain" description="Zeta toxin" evidence="3">
    <location>
        <begin position="442"/>
        <end position="537"/>
    </location>
</feature>